<dbReference type="InterPro" id="IPR051531">
    <property type="entry name" value="N-acetyltransferase"/>
</dbReference>
<dbReference type="PANTHER" id="PTHR43792:SF1">
    <property type="entry name" value="N-ACETYLTRANSFERASE DOMAIN-CONTAINING PROTEIN"/>
    <property type="match status" value="1"/>
</dbReference>
<dbReference type="Proteomes" id="UP000754750">
    <property type="component" value="Unassembled WGS sequence"/>
</dbReference>
<dbReference type="PANTHER" id="PTHR43792">
    <property type="entry name" value="GNAT FAMILY, PUTATIVE (AFU_ORTHOLOGUE AFUA_3G00765)-RELATED-RELATED"/>
    <property type="match status" value="1"/>
</dbReference>
<dbReference type="Pfam" id="PF13508">
    <property type="entry name" value="Acetyltransf_7"/>
    <property type="match status" value="1"/>
</dbReference>
<evidence type="ECO:0000313" key="3">
    <source>
        <dbReference type="Proteomes" id="UP000754750"/>
    </source>
</evidence>
<feature type="domain" description="N-acetyltransferase" evidence="1">
    <location>
        <begin position="156"/>
        <end position="318"/>
    </location>
</feature>
<sequence>MEYRKITENKKQYLPLLLLGDEQESMVDRYLERGEMTVLYEGGELLAAAVVTDEGDGVCELKNIAVAPHSQGRGLGRRLISELCTQWGARCHVMMVGTGDSPATVPFYRRCGFSESHRVKDFFTEHYDHPIYECGVLLTDMVYFSRPLWVLETPRLGFRRLRTEDLAALRPILGDEQTMYAWEYGFTDTQIAEWIERANRRYQTCGYSHHAAVQKESGELIGLMGILPEEIDGETYFGLGYIVARRFWGQGYAMEGAAAWLRYAFDNLGAQQVIADIRPENSASRRVAERLGMTVAGEHIKYHNGKEMPHLIYIKNEED</sequence>
<dbReference type="InterPro" id="IPR016181">
    <property type="entry name" value="Acyl_CoA_acyltransferase"/>
</dbReference>
<proteinExistence type="predicted"/>
<dbReference type="Gene3D" id="3.40.630.30">
    <property type="match status" value="2"/>
</dbReference>
<dbReference type="Pfam" id="PF13302">
    <property type="entry name" value="Acetyltransf_3"/>
    <property type="match status" value="1"/>
</dbReference>
<accession>A0A928KPG4</accession>
<dbReference type="RefSeq" id="WP_020073931.1">
    <property type="nucleotide sequence ID" value="NZ_SVNY01000001.1"/>
</dbReference>
<dbReference type="SUPFAM" id="SSF55729">
    <property type="entry name" value="Acyl-CoA N-acyltransferases (Nat)"/>
    <property type="match status" value="2"/>
</dbReference>
<name>A0A928KPG4_9FIRM</name>
<evidence type="ECO:0000313" key="2">
    <source>
        <dbReference type="EMBL" id="MBE6832358.1"/>
    </source>
</evidence>
<dbReference type="CDD" id="cd04301">
    <property type="entry name" value="NAT_SF"/>
    <property type="match status" value="1"/>
</dbReference>
<dbReference type="InterPro" id="IPR000182">
    <property type="entry name" value="GNAT_dom"/>
</dbReference>
<gene>
    <name evidence="2" type="ORF">E7512_02030</name>
</gene>
<feature type="domain" description="N-acetyltransferase" evidence="1">
    <location>
        <begin position="1"/>
        <end position="149"/>
    </location>
</feature>
<dbReference type="GO" id="GO:0016747">
    <property type="term" value="F:acyltransferase activity, transferring groups other than amino-acyl groups"/>
    <property type="evidence" value="ECO:0007669"/>
    <property type="project" value="InterPro"/>
</dbReference>
<evidence type="ECO:0000259" key="1">
    <source>
        <dbReference type="PROSITE" id="PS51186"/>
    </source>
</evidence>
<comment type="caution">
    <text evidence="2">The sequence shown here is derived from an EMBL/GenBank/DDBJ whole genome shotgun (WGS) entry which is preliminary data.</text>
</comment>
<organism evidence="2 3">
    <name type="scientific">Faecalispora sporosphaeroides</name>
    <dbReference type="NCBI Taxonomy" id="1549"/>
    <lineage>
        <taxon>Bacteria</taxon>
        <taxon>Bacillati</taxon>
        <taxon>Bacillota</taxon>
        <taxon>Clostridia</taxon>
        <taxon>Eubacteriales</taxon>
        <taxon>Oscillospiraceae</taxon>
        <taxon>Faecalispora</taxon>
    </lineage>
</organism>
<dbReference type="AlphaFoldDB" id="A0A928KPG4"/>
<dbReference type="EMBL" id="SVNY01000001">
    <property type="protein sequence ID" value="MBE6832358.1"/>
    <property type="molecule type" value="Genomic_DNA"/>
</dbReference>
<dbReference type="PROSITE" id="PS51186">
    <property type="entry name" value="GNAT"/>
    <property type="match status" value="2"/>
</dbReference>
<reference evidence="2" key="1">
    <citation type="submission" date="2019-04" db="EMBL/GenBank/DDBJ databases">
        <title>Evolution of Biomass-Degrading Anaerobic Consortia Revealed by Metagenomics.</title>
        <authorList>
            <person name="Peng X."/>
        </authorList>
    </citation>
    <scope>NUCLEOTIDE SEQUENCE</scope>
    <source>
        <strain evidence="2">SIG551</strain>
    </source>
</reference>
<protein>
    <submittedName>
        <fullName evidence="2">GNAT family N-acetyltransferase</fullName>
    </submittedName>
</protein>